<dbReference type="AlphaFoldDB" id="A0A0F9TGB9"/>
<dbReference type="EMBL" id="LAZR01000334">
    <property type="protein sequence ID" value="KKN73942.1"/>
    <property type="molecule type" value="Genomic_DNA"/>
</dbReference>
<proteinExistence type="predicted"/>
<organism evidence="1">
    <name type="scientific">marine sediment metagenome</name>
    <dbReference type="NCBI Taxonomy" id="412755"/>
    <lineage>
        <taxon>unclassified sequences</taxon>
        <taxon>metagenomes</taxon>
        <taxon>ecological metagenomes</taxon>
    </lineage>
</organism>
<gene>
    <name evidence="1" type="ORF">LCGC14_0395070</name>
</gene>
<sequence>MARRSIEPNNMGVSFKEFDRLKKEYKYPDDLNLHPDSEQHAKILQLLMTAAKESYDVISARFKNWRELDEKLSVYIELDDSEKNIKESDHRRPVSIVVPIAYATRETLLTYWSAAFLQSPILRYEASRDPNDLIKVLLLENIIEQNNIRSKLSLDLHTVWSDAFTYGFGAGAPAWRTTYRYRTKYKKVVDTILGFPYRSRDVLTKEEIVDFNGNVLDAFDPYNCLPDPTVPIVKVDDMNFFGDVDRMTFNALLLEEKYGEGDYFNVKYLEVMKNKTSRYNSADESNTGRYMKQNINPMHRAGGQASQPTDIMTMRIWLIPKEYGLGDSEYPEVWMFKVASDRVIVYAQQSPYDHNKLGVVTMSPDSDGHTTLPVSILEREYPLQHGIDWLWQSHVANVRKAVNNMFVVDPSRINMNDLVDTKYGMLARTRASNWGLPVKDAIFQLPVQDVTQGHINDIGFLMNIDNLVFTNTQAKGGIEKRGDRVSATEARDTRTSFLSKMEKQAKIGGIQFHYPLADQFMSNTIQFLDDEQYVKITGDYAQVLAEEYGIDANFMKLDPRTLDVSYDVVPHDGTIPSGENAQVWERMMNNAASHPEIYEGLDFVRAWKHVARLLGAKNPEQFMKNKKGIESRVTDQGSIDEAVRKGNAIPLSQVGG</sequence>
<accession>A0A0F9TGB9</accession>
<evidence type="ECO:0008006" key="2">
    <source>
        <dbReference type="Google" id="ProtNLM"/>
    </source>
</evidence>
<comment type="caution">
    <text evidence="1">The sequence shown here is derived from an EMBL/GenBank/DDBJ whole genome shotgun (WGS) entry which is preliminary data.</text>
</comment>
<protein>
    <recommendedName>
        <fullName evidence="2">Portal protein</fullName>
    </recommendedName>
</protein>
<name>A0A0F9TGB9_9ZZZZ</name>
<evidence type="ECO:0000313" key="1">
    <source>
        <dbReference type="EMBL" id="KKN73942.1"/>
    </source>
</evidence>
<reference evidence="1" key="1">
    <citation type="journal article" date="2015" name="Nature">
        <title>Complex archaea that bridge the gap between prokaryotes and eukaryotes.</title>
        <authorList>
            <person name="Spang A."/>
            <person name="Saw J.H."/>
            <person name="Jorgensen S.L."/>
            <person name="Zaremba-Niedzwiedzka K."/>
            <person name="Martijn J."/>
            <person name="Lind A.E."/>
            <person name="van Eijk R."/>
            <person name="Schleper C."/>
            <person name="Guy L."/>
            <person name="Ettema T.J."/>
        </authorList>
    </citation>
    <scope>NUCLEOTIDE SEQUENCE</scope>
</reference>